<name>A0A0C2X956_AMAMK</name>
<reference evidence="4 5" key="1">
    <citation type="submission" date="2014-04" db="EMBL/GenBank/DDBJ databases">
        <title>Evolutionary Origins and Diversification of the Mycorrhizal Mutualists.</title>
        <authorList>
            <consortium name="DOE Joint Genome Institute"/>
            <consortium name="Mycorrhizal Genomics Consortium"/>
            <person name="Kohler A."/>
            <person name="Kuo A."/>
            <person name="Nagy L.G."/>
            <person name="Floudas D."/>
            <person name="Copeland A."/>
            <person name="Barry K.W."/>
            <person name="Cichocki N."/>
            <person name="Veneault-Fourrey C."/>
            <person name="LaButti K."/>
            <person name="Lindquist E.A."/>
            <person name="Lipzen A."/>
            <person name="Lundell T."/>
            <person name="Morin E."/>
            <person name="Murat C."/>
            <person name="Riley R."/>
            <person name="Ohm R."/>
            <person name="Sun H."/>
            <person name="Tunlid A."/>
            <person name="Henrissat B."/>
            <person name="Grigoriev I.V."/>
            <person name="Hibbett D.S."/>
            <person name="Martin F."/>
        </authorList>
    </citation>
    <scope>NUCLEOTIDE SEQUENCE [LARGE SCALE GENOMIC DNA]</scope>
    <source>
        <strain evidence="4 5">Koide BX008</strain>
    </source>
</reference>
<dbReference type="PANTHER" id="PTHR37487">
    <property type="entry name" value="CHROMOSOME 1, WHOLE GENOME SHOTGUN SEQUENCE"/>
    <property type="match status" value="1"/>
</dbReference>
<sequence>MALIPLALLWLAHAFLLVCGFDFSVSQVGQCDPFTLLWSGGHPPFQLLIIPPGGVMKNISIPASAYNSSSKQGSYTVPRLDLAQEQLFMLSISDSTGMFAGGTSSLMTVGAPRSGQSCNTTFPRPDFTFSLDSDLAQCSPLVITLYPGPVEPALPIQLLVNIPEGQSFFVNLSPGLSQWTANLTAGTPAALTVLDALGRNGGTETLRVAQPTNDTSCIMSSTPSTGSNSDAQRQKIIGLAVGISVGGFGVLCLALSFFLWYRRKLHNDAMRPTKFLATGPSDVRPQYRTLNPTQSSIVSSKAHLMQGTIRRESFGESSRHRPHPSESSTRPIQSRGSTSVPTPTASYPSDIVTHLDISQLTGPVEFPPEYSPNFPPLSSSLLRGADGPV</sequence>
<dbReference type="EMBL" id="KN818223">
    <property type="protein sequence ID" value="KIL70907.1"/>
    <property type="molecule type" value="Genomic_DNA"/>
</dbReference>
<evidence type="ECO:0000256" key="2">
    <source>
        <dbReference type="SAM" id="Phobius"/>
    </source>
</evidence>
<keyword evidence="2" id="KW-0812">Transmembrane</keyword>
<dbReference type="AlphaFoldDB" id="A0A0C2X956"/>
<dbReference type="STRING" id="946122.A0A0C2X956"/>
<evidence type="ECO:0000313" key="5">
    <source>
        <dbReference type="Proteomes" id="UP000054549"/>
    </source>
</evidence>
<evidence type="ECO:0000313" key="4">
    <source>
        <dbReference type="EMBL" id="KIL70907.1"/>
    </source>
</evidence>
<dbReference type="InParanoid" id="A0A0C2X956"/>
<feature type="compositionally biased region" description="Pro residues" evidence="1">
    <location>
        <begin position="365"/>
        <end position="375"/>
    </location>
</feature>
<gene>
    <name evidence="4" type="ORF">M378DRAFT_6788</name>
</gene>
<keyword evidence="2" id="KW-0472">Membrane</keyword>
<keyword evidence="2" id="KW-1133">Transmembrane helix</keyword>
<evidence type="ECO:0000256" key="1">
    <source>
        <dbReference type="SAM" id="MobiDB-lite"/>
    </source>
</evidence>
<keyword evidence="5" id="KW-1185">Reference proteome</keyword>
<dbReference type="OrthoDB" id="2591431at2759"/>
<dbReference type="HOGENOM" id="CLU_033085_1_0_1"/>
<evidence type="ECO:0000256" key="3">
    <source>
        <dbReference type="SAM" id="SignalP"/>
    </source>
</evidence>
<protein>
    <submittedName>
        <fullName evidence="4">Uncharacterized protein</fullName>
    </submittedName>
</protein>
<proteinExistence type="predicted"/>
<feature type="region of interest" description="Disordered" evidence="1">
    <location>
        <begin position="363"/>
        <end position="389"/>
    </location>
</feature>
<feature type="transmembrane region" description="Helical" evidence="2">
    <location>
        <begin position="236"/>
        <end position="261"/>
    </location>
</feature>
<dbReference type="PANTHER" id="PTHR37487:SF3">
    <property type="entry name" value="CLEAVAGE_POLYADENYLATION SPECIFICITY FACTOR A SUBUNIT N-TERMINAL DOMAIN-CONTAINING PROTEIN"/>
    <property type="match status" value="1"/>
</dbReference>
<accession>A0A0C2X956</accession>
<feature type="signal peptide" evidence="3">
    <location>
        <begin position="1"/>
        <end position="20"/>
    </location>
</feature>
<feature type="chain" id="PRO_5002158827" evidence="3">
    <location>
        <begin position="21"/>
        <end position="389"/>
    </location>
</feature>
<organism evidence="4 5">
    <name type="scientific">Amanita muscaria (strain Koide BX008)</name>
    <dbReference type="NCBI Taxonomy" id="946122"/>
    <lineage>
        <taxon>Eukaryota</taxon>
        <taxon>Fungi</taxon>
        <taxon>Dikarya</taxon>
        <taxon>Basidiomycota</taxon>
        <taxon>Agaricomycotina</taxon>
        <taxon>Agaricomycetes</taxon>
        <taxon>Agaricomycetidae</taxon>
        <taxon>Agaricales</taxon>
        <taxon>Pluteineae</taxon>
        <taxon>Amanitaceae</taxon>
        <taxon>Amanita</taxon>
    </lineage>
</organism>
<feature type="compositionally biased region" description="Polar residues" evidence="1">
    <location>
        <begin position="329"/>
        <end position="347"/>
    </location>
</feature>
<dbReference type="Proteomes" id="UP000054549">
    <property type="component" value="Unassembled WGS sequence"/>
</dbReference>
<feature type="region of interest" description="Disordered" evidence="1">
    <location>
        <begin position="312"/>
        <end position="348"/>
    </location>
</feature>
<keyword evidence="3" id="KW-0732">Signal</keyword>